<evidence type="ECO:0000256" key="3">
    <source>
        <dbReference type="ARBA" id="ARBA00022833"/>
    </source>
</evidence>
<dbReference type="PANTHER" id="PTHR46309">
    <property type="entry name" value="PHD FINGER PROTEIN 12"/>
    <property type="match status" value="1"/>
</dbReference>
<reference evidence="6 7" key="1">
    <citation type="submission" date="2021-05" db="EMBL/GenBank/DDBJ databases">
        <title>Genome Assembly of Synthetic Allotetraploid Brassica napus Reveals Homoeologous Exchanges between Subgenomes.</title>
        <authorList>
            <person name="Davis J.T."/>
        </authorList>
    </citation>
    <scope>NUCLEOTIDE SEQUENCE [LARGE SCALE GENOMIC DNA]</scope>
    <source>
        <strain evidence="7">cv. Da-Ae</strain>
        <tissue evidence="6">Seedling</tissue>
    </source>
</reference>
<evidence type="ECO:0000256" key="4">
    <source>
        <dbReference type="SAM" id="MobiDB-lite"/>
    </source>
</evidence>
<keyword evidence="1" id="KW-0479">Metal-binding</keyword>
<accession>A0ABQ8DB37</accession>
<feature type="domain" description="Zinc finger PHD-type" evidence="5">
    <location>
        <begin position="229"/>
        <end position="267"/>
    </location>
</feature>
<evidence type="ECO:0000256" key="2">
    <source>
        <dbReference type="ARBA" id="ARBA00022771"/>
    </source>
</evidence>
<evidence type="ECO:0000313" key="7">
    <source>
        <dbReference type="Proteomes" id="UP000824890"/>
    </source>
</evidence>
<dbReference type="SMART" id="SM00249">
    <property type="entry name" value="PHD"/>
    <property type="match status" value="2"/>
</dbReference>
<evidence type="ECO:0000256" key="1">
    <source>
        <dbReference type="ARBA" id="ARBA00022723"/>
    </source>
</evidence>
<sequence>MEEPFAGLIGGGRSIGIPSGSFSTAIESRGDREPSIAFFVAKITLSKRFVLQIISERFDNSLVGRTIKHPADKVTQQGNKIENGTRRSYLSIKVKKHLSALGWVFSYAFNGKKREMRYKSTDGKWFHSLDDACLSGVDEDIPRRRRQQQQIKMKRVKDCYNTTAFHKEKTCSFKIVLNIDVSNQQQKKRRNTTMAGFDSSAPDEDKSEIRARRGKSLNKVLQVMEKKNKKCEKRLLLCDGCPSAFHYTCLRLSSLPKEKLWFCSCCCCDVCGSIETSGNSKLMTCEQCQRRFHLKCLKQDPCLVSYKGWFCSRQCSRVFSVLQSLVGRKIAVSNRGIWFGH</sequence>
<dbReference type="SUPFAM" id="SSF57903">
    <property type="entry name" value="FYVE/PHD zinc finger"/>
    <property type="match status" value="2"/>
</dbReference>
<organism evidence="6 7">
    <name type="scientific">Brassica napus</name>
    <name type="common">Rape</name>
    <dbReference type="NCBI Taxonomy" id="3708"/>
    <lineage>
        <taxon>Eukaryota</taxon>
        <taxon>Viridiplantae</taxon>
        <taxon>Streptophyta</taxon>
        <taxon>Embryophyta</taxon>
        <taxon>Tracheophyta</taxon>
        <taxon>Spermatophyta</taxon>
        <taxon>Magnoliopsida</taxon>
        <taxon>eudicotyledons</taxon>
        <taxon>Gunneridae</taxon>
        <taxon>Pentapetalae</taxon>
        <taxon>rosids</taxon>
        <taxon>malvids</taxon>
        <taxon>Brassicales</taxon>
        <taxon>Brassicaceae</taxon>
        <taxon>Brassiceae</taxon>
        <taxon>Brassica</taxon>
    </lineage>
</organism>
<comment type="caution">
    <text evidence="6">The sequence shown here is derived from an EMBL/GenBank/DDBJ whole genome shotgun (WGS) entry which is preliminary data.</text>
</comment>
<name>A0ABQ8DB37_BRANA</name>
<feature type="region of interest" description="Disordered" evidence="4">
    <location>
        <begin position="186"/>
        <end position="206"/>
    </location>
</feature>
<protein>
    <recommendedName>
        <fullName evidence="5">Zinc finger PHD-type domain-containing protein</fullName>
    </recommendedName>
</protein>
<dbReference type="Gene3D" id="2.30.30.1150">
    <property type="match status" value="1"/>
</dbReference>
<keyword evidence="2" id="KW-0863">Zinc-finger</keyword>
<dbReference type="InterPro" id="IPR001965">
    <property type="entry name" value="Znf_PHD"/>
</dbReference>
<dbReference type="InterPro" id="IPR019787">
    <property type="entry name" value="Znf_PHD-finger"/>
</dbReference>
<dbReference type="PANTHER" id="PTHR46309:SF22">
    <property type="entry name" value="GENOME ASSEMBLY, CHROMOSOME: A05"/>
    <property type="match status" value="1"/>
</dbReference>
<feature type="domain" description="Zinc finger PHD-type" evidence="5">
    <location>
        <begin position="268"/>
        <end position="315"/>
    </location>
</feature>
<dbReference type="Pfam" id="PF00628">
    <property type="entry name" value="PHD"/>
    <property type="match status" value="1"/>
</dbReference>
<keyword evidence="3" id="KW-0862">Zinc</keyword>
<dbReference type="InterPro" id="IPR054292">
    <property type="entry name" value="DUF7028"/>
</dbReference>
<evidence type="ECO:0000313" key="6">
    <source>
        <dbReference type="EMBL" id="KAH0926574.1"/>
    </source>
</evidence>
<keyword evidence="7" id="KW-1185">Reference proteome</keyword>
<gene>
    <name evidence="6" type="ORF">HID58_018830</name>
</gene>
<dbReference type="Pfam" id="PF22970">
    <property type="entry name" value="DUF7028"/>
    <property type="match status" value="1"/>
</dbReference>
<dbReference type="Gene3D" id="3.30.40.10">
    <property type="entry name" value="Zinc/RING finger domain, C3HC4 (zinc finger)"/>
    <property type="match status" value="1"/>
</dbReference>
<dbReference type="InterPro" id="IPR042163">
    <property type="entry name" value="PHF12"/>
</dbReference>
<dbReference type="InterPro" id="IPR013083">
    <property type="entry name" value="Znf_RING/FYVE/PHD"/>
</dbReference>
<dbReference type="Proteomes" id="UP000824890">
    <property type="component" value="Unassembled WGS sequence"/>
</dbReference>
<dbReference type="EMBL" id="JAGKQM010000005">
    <property type="protein sequence ID" value="KAH0926574.1"/>
    <property type="molecule type" value="Genomic_DNA"/>
</dbReference>
<proteinExistence type="predicted"/>
<dbReference type="InterPro" id="IPR011011">
    <property type="entry name" value="Znf_FYVE_PHD"/>
</dbReference>
<evidence type="ECO:0000259" key="5">
    <source>
        <dbReference type="SMART" id="SM00249"/>
    </source>
</evidence>